<reference evidence="9 10" key="1">
    <citation type="submission" date="2020-12" db="EMBL/GenBank/DDBJ databases">
        <title>Draft genome sequence of the commensal strain Corynebacterium tuberculostearicum MFP09/CIP 102622 isolated from human skin.</title>
        <authorList>
            <person name="Boukerb A.M."/>
            <person name="Janvier X."/>
            <person name="Feuilloley M.G.J."/>
            <person name="Groboillot A."/>
        </authorList>
    </citation>
    <scope>NUCLEOTIDE SEQUENCE [LARGE SCALE GENOMIC DNA]</scope>
    <source>
        <strain evidence="9 10">CIP 102622</strain>
    </source>
</reference>
<dbReference type="AlphaFoldDB" id="A0A8I1L831"/>
<evidence type="ECO:0000313" key="9">
    <source>
        <dbReference type="EMBL" id="MBK3428286.1"/>
    </source>
</evidence>
<keyword evidence="5 8" id="KW-0812">Transmembrane</keyword>
<evidence type="ECO:0000256" key="4">
    <source>
        <dbReference type="ARBA" id="ARBA00022475"/>
    </source>
</evidence>
<keyword evidence="10" id="KW-1185">Reference proteome</keyword>
<comment type="caution">
    <text evidence="9">The sequence shown here is derived from an EMBL/GenBank/DDBJ whole genome shotgun (WGS) entry which is preliminary data.</text>
</comment>
<gene>
    <name evidence="9" type="ORF">JDP02_07125</name>
</gene>
<dbReference type="GO" id="GO:1903785">
    <property type="term" value="P:L-valine transmembrane transport"/>
    <property type="evidence" value="ECO:0007669"/>
    <property type="project" value="TreeGrafter"/>
</dbReference>
<dbReference type="GO" id="GO:0005886">
    <property type="term" value="C:plasma membrane"/>
    <property type="evidence" value="ECO:0007669"/>
    <property type="project" value="UniProtKB-SubCell"/>
</dbReference>
<protein>
    <submittedName>
        <fullName evidence="9">AzlC family ABC transporter permease</fullName>
    </submittedName>
</protein>
<dbReference type="EMBL" id="JAEHFL010000009">
    <property type="protein sequence ID" value="MBK3428286.1"/>
    <property type="molecule type" value="Genomic_DNA"/>
</dbReference>
<dbReference type="PANTHER" id="PTHR34979:SF1">
    <property type="entry name" value="INNER MEMBRANE PROTEIN YGAZ"/>
    <property type="match status" value="1"/>
</dbReference>
<feature type="transmembrane region" description="Helical" evidence="8">
    <location>
        <begin position="66"/>
        <end position="85"/>
    </location>
</feature>
<dbReference type="Pfam" id="PF03591">
    <property type="entry name" value="AzlC"/>
    <property type="match status" value="1"/>
</dbReference>
<dbReference type="Proteomes" id="UP000603369">
    <property type="component" value="Unassembled WGS sequence"/>
</dbReference>
<accession>A0A8I1L831</accession>
<proteinExistence type="inferred from homology"/>
<evidence type="ECO:0000256" key="1">
    <source>
        <dbReference type="ARBA" id="ARBA00004651"/>
    </source>
</evidence>
<evidence type="ECO:0000256" key="7">
    <source>
        <dbReference type="ARBA" id="ARBA00023136"/>
    </source>
</evidence>
<feature type="transmembrane region" description="Helical" evidence="8">
    <location>
        <begin position="187"/>
        <end position="216"/>
    </location>
</feature>
<keyword evidence="6 8" id="KW-1133">Transmembrane helix</keyword>
<name>A0A8I1L831_9CORY</name>
<evidence type="ECO:0000256" key="8">
    <source>
        <dbReference type="SAM" id="Phobius"/>
    </source>
</evidence>
<feature type="transmembrane region" description="Helical" evidence="8">
    <location>
        <begin position="12"/>
        <end position="31"/>
    </location>
</feature>
<dbReference type="RefSeq" id="WP_200435899.1">
    <property type="nucleotide sequence ID" value="NZ_CP175770.1"/>
</dbReference>
<evidence type="ECO:0000256" key="5">
    <source>
        <dbReference type="ARBA" id="ARBA00022692"/>
    </source>
</evidence>
<evidence type="ECO:0000313" key="10">
    <source>
        <dbReference type="Proteomes" id="UP000603369"/>
    </source>
</evidence>
<keyword evidence="7 8" id="KW-0472">Membrane</keyword>
<organism evidence="9 10">
    <name type="scientific">Corynebacterium tuberculostearicum</name>
    <dbReference type="NCBI Taxonomy" id="38304"/>
    <lineage>
        <taxon>Bacteria</taxon>
        <taxon>Bacillati</taxon>
        <taxon>Actinomycetota</taxon>
        <taxon>Actinomycetes</taxon>
        <taxon>Mycobacteriales</taxon>
        <taxon>Corynebacteriaceae</taxon>
        <taxon>Corynebacterium</taxon>
    </lineage>
</organism>
<dbReference type="InterPro" id="IPR011606">
    <property type="entry name" value="Brnchd-chn_aa_trnsp_permease"/>
</dbReference>
<keyword evidence="3" id="KW-0813">Transport</keyword>
<evidence type="ECO:0000256" key="2">
    <source>
        <dbReference type="ARBA" id="ARBA00010735"/>
    </source>
</evidence>
<sequence length="242" mass="26263">MREDISQGLGDTWAAAIGLIPLGLAFGLLMVQPGFSWWWTPIFSIVIYAGSMEFLAISMVTGGATAVASLVTGFMVNFRHIFYGLTFPRHRINSRLGRAYSTYALTDETYAIVSSLPTDDRPTGARILTIQIFCQALWVGGGIVGALAGQVIPSTVQGMEFALVALFVVLAMDSFRNNQDFSLPLSAALVGILAAAFAPGQLLMVALSAYFILLIIRYLSPRVDAAFTLRRRGDLKRLREGC</sequence>
<keyword evidence="4" id="KW-1003">Cell membrane</keyword>
<evidence type="ECO:0000256" key="3">
    <source>
        <dbReference type="ARBA" id="ARBA00022448"/>
    </source>
</evidence>
<comment type="similarity">
    <text evidence="2">Belongs to the AzlC family.</text>
</comment>
<evidence type="ECO:0000256" key="6">
    <source>
        <dbReference type="ARBA" id="ARBA00022989"/>
    </source>
</evidence>
<dbReference type="PANTHER" id="PTHR34979">
    <property type="entry name" value="INNER MEMBRANE PROTEIN YGAZ"/>
    <property type="match status" value="1"/>
</dbReference>
<comment type="subcellular location">
    <subcellularLocation>
        <location evidence="1">Cell membrane</location>
        <topology evidence="1">Multi-pass membrane protein</topology>
    </subcellularLocation>
</comment>